<gene>
    <name evidence="1" type="ORF">R2APBS1_1398</name>
</gene>
<dbReference type="STRING" id="666685.R2APBS1_1398"/>
<dbReference type="AlphaFoldDB" id="M4NEZ7"/>
<reference evidence="1 2" key="1">
    <citation type="submission" date="2012-04" db="EMBL/GenBank/DDBJ databases">
        <title>Complete genome of Rhodanobacter sp. 2APBS1.</title>
        <authorList>
            <consortium name="US DOE Joint Genome Institute"/>
            <person name="Huntemann M."/>
            <person name="Wei C.-L."/>
            <person name="Han J."/>
            <person name="Detter J.C."/>
            <person name="Han C."/>
            <person name="Tapia R."/>
            <person name="Munk A.C.C."/>
            <person name="Chen A."/>
            <person name="Krypides N."/>
            <person name="Mavromatis K."/>
            <person name="Markowitz V."/>
            <person name="Szeto E."/>
            <person name="Ivanova N."/>
            <person name="Mikhailova N."/>
            <person name="Ovchinnikova G."/>
            <person name="Pagani I."/>
            <person name="Pati A."/>
            <person name="Goodwin L."/>
            <person name="Peters L."/>
            <person name="Pitluck S."/>
            <person name="Woyke T."/>
            <person name="Prakash O."/>
            <person name="Elkins J."/>
            <person name="Brown S."/>
            <person name="Palumbo A."/>
            <person name="Hemme C."/>
            <person name="Zhou J."/>
            <person name="Watson D."/>
            <person name="Jardine P."/>
            <person name="Kostka J."/>
            <person name="Green S."/>
        </authorList>
    </citation>
    <scope>NUCLEOTIDE SEQUENCE [LARGE SCALE GENOMIC DNA]</scope>
    <source>
        <strain evidence="1 2">2APBS1</strain>
    </source>
</reference>
<dbReference type="Gene3D" id="3.20.20.410">
    <property type="entry name" value="Protein of unknown function UPF0759"/>
    <property type="match status" value="1"/>
</dbReference>
<keyword evidence="2" id="KW-1185">Reference proteome</keyword>
<evidence type="ECO:0000313" key="2">
    <source>
        <dbReference type="Proteomes" id="UP000011859"/>
    </source>
</evidence>
<dbReference type="OrthoDB" id="9780310at2"/>
<dbReference type="PANTHER" id="PTHR30348">
    <property type="entry name" value="UNCHARACTERIZED PROTEIN YECE"/>
    <property type="match status" value="1"/>
</dbReference>
<dbReference type="InterPro" id="IPR002763">
    <property type="entry name" value="DUF72"/>
</dbReference>
<name>M4NEZ7_9GAMM</name>
<dbReference type="HOGENOM" id="CLU_046519_1_0_6"/>
<dbReference type="PANTHER" id="PTHR30348:SF4">
    <property type="entry name" value="DUF72 DOMAIN-CONTAINING PROTEIN"/>
    <property type="match status" value="1"/>
</dbReference>
<accession>M4NEZ7</accession>
<sequence length="276" mass="30353">MNDLFAPASPDGPQIRVGIGGWNYAPWRDNFYPAKLVQRRELEYASRQLRTIEINGTFYGAQKPATYAKWAADTPAGFIFSLKAPRYITEGKRLADTGKGINGFVHGGLAEMGDRLGPILWQLPPSRPFDADDLAAFLDALPRELNGQPLRHALEVRHPSFLDANYVELARTQRVPTVFTDSPDYPSLADLTGDFSYARLMRSEDGNPAGYAPAELDRWAGHARNWAAGNDIADLPHVAAPQPPAPPRDVFVFFISAAKHRNPAAAMTLQSRVDGA</sequence>
<dbReference type="SUPFAM" id="SSF117396">
    <property type="entry name" value="TM1631-like"/>
    <property type="match status" value="1"/>
</dbReference>
<dbReference type="KEGG" id="rhd:R2APBS1_1398"/>
<dbReference type="InterPro" id="IPR036520">
    <property type="entry name" value="UPF0759_sf"/>
</dbReference>
<evidence type="ECO:0000313" key="1">
    <source>
        <dbReference type="EMBL" id="AGG88547.1"/>
    </source>
</evidence>
<dbReference type="Proteomes" id="UP000011859">
    <property type="component" value="Chromosome"/>
</dbReference>
<evidence type="ECO:0008006" key="3">
    <source>
        <dbReference type="Google" id="ProtNLM"/>
    </source>
</evidence>
<dbReference type="Pfam" id="PF01904">
    <property type="entry name" value="DUF72"/>
    <property type="match status" value="1"/>
</dbReference>
<organism evidence="1 2">
    <name type="scientific">Rhodanobacter denitrificans</name>
    <dbReference type="NCBI Taxonomy" id="666685"/>
    <lineage>
        <taxon>Bacteria</taxon>
        <taxon>Pseudomonadati</taxon>
        <taxon>Pseudomonadota</taxon>
        <taxon>Gammaproteobacteria</taxon>
        <taxon>Lysobacterales</taxon>
        <taxon>Rhodanobacteraceae</taxon>
        <taxon>Rhodanobacter</taxon>
    </lineage>
</organism>
<dbReference type="EMBL" id="CP003470">
    <property type="protein sequence ID" value="AGG88547.1"/>
    <property type="molecule type" value="Genomic_DNA"/>
</dbReference>
<proteinExistence type="predicted"/>
<dbReference type="RefSeq" id="WP_015447367.1">
    <property type="nucleotide sequence ID" value="NC_020541.1"/>
</dbReference>
<dbReference type="eggNOG" id="COG1801">
    <property type="taxonomic scope" value="Bacteria"/>
</dbReference>
<protein>
    <recommendedName>
        <fullName evidence="3">DUF72 domain-containing protein</fullName>
    </recommendedName>
</protein>